<feature type="domain" description="Peptidase M56" evidence="3">
    <location>
        <begin position="71"/>
        <end position="300"/>
    </location>
</feature>
<dbReference type="EMBL" id="PYLS01000007">
    <property type="protein sequence ID" value="PST82005.1"/>
    <property type="molecule type" value="Genomic_DNA"/>
</dbReference>
<evidence type="ECO:0000256" key="2">
    <source>
        <dbReference type="SAM" id="Phobius"/>
    </source>
</evidence>
<gene>
    <name evidence="4" type="ORF">C7T94_17620</name>
</gene>
<name>A0A2T3HHT9_9SPHI</name>
<organism evidence="4 5">
    <name type="scientific">Pedobacter yulinensis</name>
    <dbReference type="NCBI Taxonomy" id="2126353"/>
    <lineage>
        <taxon>Bacteria</taxon>
        <taxon>Pseudomonadati</taxon>
        <taxon>Bacteroidota</taxon>
        <taxon>Sphingobacteriia</taxon>
        <taxon>Sphingobacteriales</taxon>
        <taxon>Sphingobacteriaceae</taxon>
        <taxon>Pedobacter</taxon>
    </lineage>
</organism>
<evidence type="ECO:0000256" key="1">
    <source>
        <dbReference type="SAM" id="Coils"/>
    </source>
</evidence>
<accession>A0A2T3HHT9</accession>
<dbReference type="Proteomes" id="UP000240912">
    <property type="component" value="Unassembled WGS sequence"/>
</dbReference>
<feature type="transmembrane region" description="Helical" evidence="2">
    <location>
        <begin position="315"/>
        <end position="332"/>
    </location>
</feature>
<keyword evidence="2" id="KW-0472">Membrane</keyword>
<proteinExistence type="predicted"/>
<evidence type="ECO:0000259" key="3">
    <source>
        <dbReference type="Pfam" id="PF05569"/>
    </source>
</evidence>
<dbReference type="Pfam" id="PF05569">
    <property type="entry name" value="Peptidase_M56"/>
    <property type="match status" value="1"/>
</dbReference>
<evidence type="ECO:0000313" key="5">
    <source>
        <dbReference type="Proteomes" id="UP000240912"/>
    </source>
</evidence>
<dbReference type="RefSeq" id="WP_107217116.1">
    <property type="nucleotide sequence ID" value="NZ_KZ686271.1"/>
</dbReference>
<dbReference type="PANTHER" id="PTHR34978:SF3">
    <property type="entry name" value="SLR0241 PROTEIN"/>
    <property type="match status" value="1"/>
</dbReference>
<dbReference type="InterPro" id="IPR008756">
    <property type="entry name" value="Peptidase_M56"/>
</dbReference>
<feature type="transmembrane region" description="Helical" evidence="2">
    <location>
        <begin position="20"/>
        <end position="37"/>
    </location>
</feature>
<evidence type="ECO:0000313" key="4">
    <source>
        <dbReference type="EMBL" id="PST82005.1"/>
    </source>
</evidence>
<reference evidence="4 5" key="1">
    <citation type="submission" date="2018-03" db="EMBL/GenBank/DDBJ databases">
        <authorList>
            <person name="Keele B.F."/>
        </authorList>
    </citation>
    <scope>NUCLEOTIDE SEQUENCE [LARGE SCALE GENOMIC DNA]</scope>
    <source>
        <strain evidence="4 5">YL28-9</strain>
    </source>
</reference>
<keyword evidence="5" id="KW-1185">Reference proteome</keyword>
<dbReference type="CDD" id="cd07341">
    <property type="entry name" value="M56_BlaR1_MecR1_like"/>
    <property type="match status" value="1"/>
</dbReference>
<protein>
    <submittedName>
        <fullName evidence="4">Peptidase M56</fullName>
    </submittedName>
</protein>
<comment type="caution">
    <text evidence="4">The sequence shown here is derived from an EMBL/GenBank/DDBJ whole genome shotgun (WGS) entry which is preliminary data.</text>
</comment>
<dbReference type="AlphaFoldDB" id="A0A2T3HHT9"/>
<dbReference type="InterPro" id="IPR052173">
    <property type="entry name" value="Beta-lactam_resp_regulator"/>
</dbReference>
<dbReference type="PANTHER" id="PTHR34978">
    <property type="entry name" value="POSSIBLE SENSOR-TRANSDUCER PROTEIN BLAR"/>
    <property type="match status" value="1"/>
</dbReference>
<feature type="transmembrane region" description="Helical" evidence="2">
    <location>
        <begin position="49"/>
        <end position="68"/>
    </location>
</feature>
<sequence length="789" mass="91237">MEPLFQSLSKAFGWSILNSLWQGAAVYGLLFIVMVGFPKMKARLRYNLAFGSLVLMFGLFLATFARYYERASTIVVSAPVQVTGQHLLKEKLKELPLSFGEKAEAYFPVIVAAYLLGMLLQCFIVWKGYSRLNNLRKTGLQPVPEEWQVIFNRVSAAIGLKRAVGFSLSALVKVPMVAGYLKPVVLFPFSLVSQMDAEQVEAILIHELSHIRRNDYLFNLLKTAIETLLFFNPFVWLAGRFVHIEREHACDDLVLKHTNKPLDYAHTLLKLEIIRDTEEPAAMAMAANGQPQHLYQRIKRITNMKTNYLNIKHQLAALTFALACIVSVAWISPKKAYVKKQADKQVKMFVATQGDATIAAFGSTNLNILQDTTKKKRQIRIITTDAKGRTHEYRSFSELPDSLKAAVYSADDVNNLVRTVTDSAYLNAVRNQAVLITKRFNSPQELAKWQKFGEDMQRKLASPEQQAKWKKMGEELAKRFNSPEEQAKWEKYGKEIEKKFNSPEEQAKWKKFGEDMEKRFNSPEMRAQIRRMDDQLVKQFSSAEAQAQWKKLGEDMERKFNSPEEQAKWKKLGEDMERKFNSPEEQAKWKKLGEDMQRKFNSPEEQAKWKKLGEDMERKFNSPEAQAKWNQLAGDMEKQFNSPEAQAKWQKFADELAAQFSSPEALAKWEKLGKDVAERVNTPDFQANVRAMQGRVNSVEWKKRQDGMTRMADSMHRKFDSPAFRMNHEKMKLHAESLRRQFDSPEWKAKMAEFKALKDNKEFQALQKKYNEDVEKLRRKVAEEKKKQN</sequence>
<keyword evidence="2" id="KW-1133">Transmembrane helix</keyword>
<feature type="transmembrane region" description="Helical" evidence="2">
    <location>
        <begin position="105"/>
        <end position="126"/>
    </location>
</feature>
<keyword evidence="1" id="KW-0175">Coiled coil</keyword>
<dbReference type="Gene3D" id="3.30.2010.10">
    <property type="entry name" value="Metalloproteases ('zincins'), catalytic domain"/>
    <property type="match status" value="1"/>
</dbReference>
<feature type="coiled-coil region" evidence="1">
    <location>
        <begin position="760"/>
        <end position="787"/>
    </location>
</feature>
<dbReference type="OrthoDB" id="15218at2"/>
<keyword evidence="2" id="KW-0812">Transmembrane</keyword>